<dbReference type="EMBL" id="LBTI01000019">
    <property type="protein sequence ID" value="KKQ37393.1"/>
    <property type="molecule type" value="Genomic_DNA"/>
</dbReference>
<keyword evidence="2 4" id="KW-0689">Ribosomal protein</keyword>
<evidence type="ECO:0000259" key="7">
    <source>
        <dbReference type="Pfam" id="PF00828"/>
    </source>
</evidence>
<gene>
    <name evidence="4" type="primary">rplO</name>
    <name evidence="8" type="ORF">US53_C0019G0021</name>
</gene>
<dbReference type="GO" id="GO:0015934">
    <property type="term" value="C:large ribosomal subunit"/>
    <property type="evidence" value="ECO:0007669"/>
    <property type="project" value="InterPro"/>
</dbReference>
<dbReference type="InterPro" id="IPR021131">
    <property type="entry name" value="Ribosomal_uL15/eL18"/>
</dbReference>
<dbReference type="AlphaFoldDB" id="A0A0G0H2A5"/>
<reference evidence="8 9" key="1">
    <citation type="journal article" date="2015" name="Nature">
        <title>rRNA introns, odd ribosomes, and small enigmatic genomes across a large radiation of phyla.</title>
        <authorList>
            <person name="Brown C.T."/>
            <person name="Hug L.A."/>
            <person name="Thomas B.C."/>
            <person name="Sharon I."/>
            <person name="Castelle C.J."/>
            <person name="Singh A."/>
            <person name="Wilkins M.J."/>
            <person name="Williams K.H."/>
            <person name="Banfield J.F."/>
        </authorList>
    </citation>
    <scope>NUCLEOTIDE SEQUENCE [LARGE SCALE GENOMIC DNA]</scope>
</reference>
<dbReference type="GO" id="GO:0019843">
    <property type="term" value="F:rRNA binding"/>
    <property type="evidence" value="ECO:0007669"/>
    <property type="project" value="UniProtKB-UniRule"/>
</dbReference>
<protein>
    <recommendedName>
        <fullName evidence="4">Large ribosomal subunit protein uL15</fullName>
    </recommendedName>
</protein>
<feature type="compositionally biased region" description="Gly residues" evidence="6">
    <location>
        <begin position="18"/>
        <end position="33"/>
    </location>
</feature>
<dbReference type="Pfam" id="PF00828">
    <property type="entry name" value="Ribosomal_L27A"/>
    <property type="match status" value="1"/>
</dbReference>
<dbReference type="PATRIC" id="fig|1618545.3.peg.307"/>
<evidence type="ECO:0000256" key="6">
    <source>
        <dbReference type="SAM" id="MobiDB-lite"/>
    </source>
</evidence>
<keyword evidence="4" id="KW-0694">RNA-binding</keyword>
<evidence type="ECO:0000313" key="9">
    <source>
        <dbReference type="Proteomes" id="UP000034591"/>
    </source>
</evidence>
<evidence type="ECO:0000256" key="2">
    <source>
        <dbReference type="ARBA" id="ARBA00022980"/>
    </source>
</evidence>
<dbReference type="PROSITE" id="PS00475">
    <property type="entry name" value="RIBOSOMAL_L15"/>
    <property type="match status" value="1"/>
</dbReference>
<dbReference type="SUPFAM" id="SSF52080">
    <property type="entry name" value="Ribosomal proteins L15p and L18e"/>
    <property type="match status" value="1"/>
</dbReference>
<dbReference type="InterPro" id="IPR005749">
    <property type="entry name" value="Ribosomal_uL15_bac-type"/>
</dbReference>
<organism evidence="8 9">
    <name type="scientific">Candidatus Woesebacteria bacterium GW2011_GWA1_37_7</name>
    <dbReference type="NCBI Taxonomy" id="1618545"/>
    <lineage>
        <taxon>Bacteria</taxon>
        <taxon>Candidatus Woeseibacteriota</taxon>
    </lineage>
</organism>
<dbReference type="Gene3D" id="3.100.10.10">
    <property type="match status" value="1"/>
</dbReference>
<feature type="region of interest" description="Disordered" evidence="6">
    <location>
        <begin position="1"/>
        <end position="39"/>
    </location>
</feature>
<dbReference type="STRING" id="1618545.US53_C0019G0021"/>
<accession>A0A0G0H2A5</accession>
<evidence type="ECO:0000313" key="8">
    <source>
        <dbReference type="EMBL" id="KKQ37393.1"/>
    </source>
</evidence>
<evidence type="ECO:0000256" key="4">
    <source>
        <dbReference type="HAMAP-Rule" id="MF_01341"/>
    </source>
</evidence>
<dbReference type="InterPro" id="IPR030878">
    <property type="entry name" value="Ribosomal_uL15"/>
</dbReference>
<dbReference type="NCBIfam" id="TIGR01071">
    <property type="entry name" value="rplO_bact"/>
    <property type="match status" value="1"/>
</dbReference>
<feature type="compositionally biased region" description="Basic residues" evidence="6">
    <location>
        <begin position="8"/>
        <end position="17"/>
    </location>
</feature>
<comment type="similarity">
    <text evidence="1 4 5">Belongs to the universal ribosomal protein uL15 family.</text>
</comment>
<dbReference type="GO" id="GO:0006412">
    <property type="term" value="P:translation"/>
    <property type="evidence" value="ECO:0007669"/>
    <property type="project" value="UniProtKB-UniRule"/>
</dbReference>
<dbReference type="InterPro" id="IPR001196">
    <property type="entry name" value="Ribosomal_uL15_CS"/>
</dbReference>
<dbReference type="GO" id="GO:0003735">
    <property type="term" value="F:structural constituent of ribosome"/>
    <property type="evidence" value="ECO:0007669"/>
    <property type="project" value="InterPro"/>
</dbReference>
<evidence type="ECO:0000256" key="3">
    <source>
        <dbReference type="ARBA" id="ARBA00023274"/>
    </source>
</evidence>
<comment type="subunit">
    <text evidence="4">Part of the 50S ribosomal subunit.</text>
</comment>
<dbReference type="InterPro" id="IPR036227">
    <property type="entry name" value="Ribosomal_uL15/eL18_sf"/>
</dbReference>
<evidence type="ECO:0000256" key="5">
    <source>
        <dbReference type="RuleBase" id="RU003888"/>
    </source>
</evidence>
<feature type="domain" description="Large ribosomal subunit protein uL15/eL18" evidence="7">
    <location>
        <begin position="87"/>
        <end position="145"/>
    </location>
</feature>
<dbReference type="PANTHER" id="PTHR12934:SF11">
    <property type="entry name" value="LARGE RIBOSOMAL SUBUNIT PROTEIN UL15M"/>
    <property type="match status" value="1"/>
</dbReference>
<comment type="function">
    <text evidence="4">Binds to the 23S rRNA.</text>
</comment>
<evidence type="ECO:0000256" key="1">
    <source>
        <dbReference type="ARBA" id="ARBA00007320"/>
    </source>
</evidence>
<name>A0A0G0H2A5_9BACT</name>
<comment type="caution">
    <text evidence="8">The sequence shown here is derived from an EMBL/GenBank/DDBJ whole genome shotgun (WGS) entry which is preliminary data.</text>
</comment>
<dbReference type="HAMAP" id="MF_01341">
    <property type="entry name" value="Ribosomal_uL15"/>
    <property type="match status" value="1"/>
</dbReference>
<keyword evidence="3 4" id="KW-0687">Ribonucleoprotein</keyword>
<proteinExistence type="inferred from homology"/>
<sequence length="164" mass="18051">MTTNLPKIKARSKKRLGRGYGSGKGGHTVGRGQKGQKSRGGVNILFEGVKMKKSLIKRLPLRRGKGKFKSNKKPIIVKLDLLNLLPASSTVDLKLLIENKIVDRKDAEIFGVKILGDGELKKKLIIQLPISNSAARRVEKAGGKIMLANQKSMTKVQIDKENLE</sequence>
<dbReference type="PANTHER" id="PTHR12934">
    <property type="entry name" value="50S RIBOSOMAL PROTEIN L15"/>
    <property type="match status" value="1"/>
</dbReference>
<dbReference type="Proteomes" id="UP000034591">
    <property type="component" value="Unassembled WGS sequence"/>
</dbReference>
<keyword evidence="4" id="KW-0699">rRNA-binding</keyword>